<dbReference type="OrthoDB" id="6343797at2759"/>
<protein>
    <recommendedName>
        <fullName evidence="1">DUF5679 domain-containing protein</fullName>
    </recommendedName>
</protein>
<name>A0A443RS09_9ACAR</name>
<evidence type="ECO:0000259" key="1">
    <source>
        <dbReference type="Pfam" id="PF18930"/>
    </source>
</evidence>
<dbReference type="PANTHER" id="PTHR46585">
    <property type="entry name" value="INTEGRASE CORE DOMAIN CONTAINING PROTEIN"/>
    <property type="match status" value="1"/>
</dbReference>
<accession>A0A443RS09</accession>
<proteinExistence type="predicted"/>
<sequence>MKTYCVTCKVKTETVNPINKISKNSKNMVLGDCEVCNRKKKEVRNKLEQIYYNPETGFCGINELVRRSGYSQSVVKEFLDSLDTYTKHKPAKHNYQRNRVIVKGIDDQFQADLVEMIPYEKKINIDIF</sequence>
<dbReference type="AlphaFoldDB" id="A0A443RS09"/>
<reference evidence="2 3" key="1">
    <citation type="journal article" date="2018" name="Gigascience">
        <title>Genomes of trombidid mites reveal novel predicted allergens and laterally-transferred genes associated with secondary metabolism.</title>
        <authorList>
            <person name="Dong X."/>
            <person name="Chaisiri K."/>
            <person name="Xia D."/>
            <person name="Armstrong S.D."/>
            <person name="Fang Y."/>
            <person name="Donnelly M.J."/>
            <person name="Kadowaki T."/>
            <person name="McGarry J.W."/>
            <person name="Darby A.C."/>
            <person name="Makepeace B.L."/>
        </authorList>
    </citation>
    <scope>NUCLEOTIDE SEQUENCE [LARGE SCALE GENOMIC DNA]</scope>
    <source>
        <strain evidence="2">UoL-UT</strain>
    </source>
</reference>
<feature type="domain" description="DUF5679" evidence="1">
    <location>
        <begin position="4"/>
        <end position="40"/>
    </location>
</feature>
<evidence type="ECO:0000313" key="3">
    <source>
        <dbReference type="Proteomes" id="UP000288716"/>
    </source>
</evidence>
<organism evidence="2 3">
    <name type="scientific">Leptotrombidium deliense</name>
    <dbReference type="NCBI Taxonomy" id="299467"/>
    <lineage>
        <taxon>Eukaryota</taxon>
        <taxon>Metazoa</taxon>
        <taxon>Ecdysozoa</taxon>
        <taxon>Arthropoda</taxon>
        <taxon>Chelicerata</taxon>
        <taxon>Arachnida</taxon>
        <taxon>Acari</taxon>
        <taxon>Acariformes</taxon>
        <taxon>Trombidiformes</taxon>
        <taxon>Prostigmata</taxon>
        <taxon>Anystina</taxon>
        <taxon>Parasitengona</taxon>
        <taxon>Trombiculoidea</taxon>
        <taxon>Trombiculidae</taxon>
        <taxon>Leptotrombidium</taxon>
    </lineage>
</organism>
<dbReference type="PANTHER" id="PTHR46585:SF1">
    <property type="entry name" value="CHROMO DOMAIN-CONTAINING PROTEIN"/>
    <property type="match status" value="1"/>
</dbReference>
<dbReference type="InterPro" id="IPR044044">
    <property type="entry name" value="DUF5679"/>
</dbReference>
<dbReference type="VEuPathDB" id="VectorBase:LDEU013977"/>
<dbReference type="Pfam" id="PF18930">
    <property type="entry name" value="DUF5679"/>
    <property type="match status" value="1"/>
</dbReference>
<dbReference type="EMBL" id="NCKV01046806">
    <property type="protein sequence ID" value="RWS18063.1"/>
    <property type="molecule type" value="Genomic_DNA"/>
</dbReference>
<comment type="caution">
    <text evidence="2">The sequence shown here is derived from an EMBL/GenBank/DDBJ whole genome shotgun (WGS) entry which is preliminary data.</text>
</comment>
<gene>
    <name evidence="2" type="ORF">B4U80_10033</name>
</gene>
<keyword evidence="3" id="KW-1185">Reference proteome</keyword>
<dbReference type="Proteomes" id="UP000288716">
    <property type="component" value="Unassembled WGS sequence"/>
</dbReference>
<evidence type="ECO:0000313" key="2">
    <source>
        <dbReference type="EMBL" id="RWS18063.1"/>
    </source>
</evidence>